<feature type="signal peptide" evidence="5">
    <location>
        <begin position="1"/>
        <end position="20"/>
    </location>
</feature>
<evidence type="ECO:0000259" key="6">
    <source>
        <dbReference type="Pfam" id="PF00593"/>
    </source>
</evidence>
<keyword evidence="2 4" id="KW-0472">Membrane</keyword>
<dbReference type="Gene3D" id="2.60.40.1120">
    <property type="entry name" value="Carboxypeptidase-like, regulatory domain"/>
    <property type="match status" value="1"/>
</dbReference>
<dbReference type="SUPFAM" id="SSF49464">
    <property type="entry name" value="Carboxypeptidase regulatory domain-like"/>
    <property type="match status" value="1"/>
</dbReference>
<gene>
    <name evidence="8" type="ORF">RM545_09900</name>
</gene>
<dbReference type="InterPro" id="IPR008969">
    <property type="entry name" value="CarboxyPept-like_regulatory"/>
</dbReference>
<dbReference type="Proteomes" id="UP001245285">
    <property type="component" value="Unassembled WGS sequence"/>
</dbReference>
<dbReference type="InterPro" id="IPR012910">
    <property type="entry name" value="Plug_dom"/>
</dbReference>
<keyword evidence="3" id="KW-0998">Cell outer membrane</keyword>
<dbReference type="SUPFAM" id="SSF56935">
    <property type="entry name" value="Porins"/>
    <property type="match status" value="1"/>
</dbReference>
<feature type="domain" description="TonB-dependent receptor-like beta-barrel" evidence="6">
    <location>
        <begin position="470"/>
        <end position="890"/>
    </location>
</feature>
<dbReference type="PANTHER" id="PTHR40980:SF5">
    <property type="entry name" value="TONB-DEPENDENT RECEPTOR"/>
    <property type="match status" value="1"/>
</dbReference>
<keyword evidence="9" id="KW-1185">Reference proteome</keyword>
<comment type="similarity">
    <text evidence="4">Belongs to the TonB-dependent receptor family.</text>
</comment>
<evidence type="ECO:0000256" key="3">
    <source>
        <dbReference type="ARBA" id="ARBA00023237"/>
    </source>
</evidence>
<name>A0ABU3CKX4_9FLAO</name>
<evidence type="ECO:0000256" key="5">
    <source>
        <dbReference type="SAM" id="SignalP"/>
    </source>
</evidence>
<dbReference type="InterPro" id="IPR037066">
    <property type="entry name" value="Plug_dom_sf"/>
</dbReference>
<accession>A0ABU3CKX4</accession>
<feature type="domain" description="TonB-dependent receptor plug" evidence="7">
    <location>
        <begin position="137"/>
        <end position="234"/>
    </location>
</feature>
<protein>
    <submittedName>
        <fullName evidence="8">TonB-dependent receptor</fullName>
    </submittedName>
</protein>
<feature type="chain" id="PRO_5047101161" evidence="5">
    <location>
        <begin position="21"/>
        <end position="931"/>
    </location>
</feature>
<dbReference type="Pfam" id="PF07715">
    <property type="entry name" value="Plug"/>
    <property type="match status" value="1"/>
</dbReference>
<evidence type="ECO:0000313" key="8">
    <source>
        <dbReference type="EMBL" id="MDT0647004.1"/>
    </source>
</evidence>
<evidence type="ECO:0000259" key="7">
    <source>
        <dbReference type="Pfam" id="PF07715"/>
    </source>
</evidence>
<proteinExistence type="inferred from homology"/>
<keyword evidence="4" id="KW-0798">TonB box</keyword>
<dbReference type="PANTHER" id="PTHR40980">
    <property type="entry name" value="PLUG DOMAIN-CONTAINING PROTEIN"/>
    <property type="match status" value="1"/>
</dbReference>
<organism evidence="8 9">
    <name type="scientific">Autumnicola lenta</name>
    <dbReference type="NCBI Taxonomy" id="3075593"/>
    <lineage>
        <taxon>Bacteria</taxon>
        <taxon>Pseudomonadati</taxon>
        <taxon>Bacteroidota</taxon>
        <taxon>Flavobacteriia</taxon>
        <taxon>Flavobacteriales</taxon>
        <taxon>Flavobacteriaceae</taxon>
        <taxon>Autumnicola</taxon>
    </lineage>
</organism>
<comment type="caution">
    <text evidence="8">The sequence shown here is derived from an EMBL/GenBank/DDBJ whole genome shotgun (WGS) entry which is preliminary data.</text>
</comment>
<sequence>MKQIFTFFTVCFLLTLPMLAQEETGSIAGKLSDKEMNGEPLPFANVVIKGTSKGTNTDFDGLYVLNNLQPGTYTVEFSFVGYETLEVPNVEVISGKVTEVNTGLGSSAAALDEVLITTVSRRDSEVALLLEQKGAMQIKESIGAQELAKLGVSDVATATTKISGVTTSEASGDLFVRGLGDRYLYTTLNNLPIPSDDVERKNIDLGLFPTRVVQSVGISKTYSAENSADQASGTVNIDSRELRGTEEFDLGFRVGANTNAVGEFNNFKVSPNQDDVFLGFYNQSIPTEYSINNQSWDPQTDPFPVNQRYALTAGKKFGENLKILLTGSQSINYEYSSGLFREYRNNNLYDYFSDTENFQKTINTTGLLDLGYEINENNNLKVTSLFINKITDEIYEAGRNAEGVIFEETAPAENLNQFVRDQNIKQTRLWVNQLHGDHSLSEMNTLEWAVGYNMVTADEPNRIRNELNINEEGFVQFGRMGGFQQRKSTQEIDDNELNALITDQITFVKSDTTNNNVFLQFGGNYRNKDRDFYSRFFGAEENGLNTVNPSSIDNLTSAFSTENFRNGNLDLNRLNPDLYQATLESYSGFATFNYGIGKWNLNVGARYQKDNLDVVFDVNNFPSNQPNYSFQEYDNIYPSLNIKFSPNENSNIRLAASKTITLPEFKEIAPFEYVSQLGQITRGNPDLEASKNLNLDVKYELFPDNGQLISLTGFYKKIKNPINKVQDRGAAGVFSYFNAGDEANIYGLELETKINIIENEEPEGLDFDVAFNISRTWHEQDLKNVYNSEGDFVRTFQYNNNTEIGLQGASDWIFNGSLNFSTESENPFRASVVGYYASDKIFALGAPEVQTQTDVFYNDEIIEKGFVVLDAVLTQDLGEHWDIQFRGQNLLNPDIERVQNIKPSSTGIESTQTVRSYTRGAVLSLGVNYSF</sequence>
<evidence type="ECO:0000256" key="1">
    <source>
        <dbReference type="ARBA" id="ARBA00004442"/>
    </source>
</evidence>
<dbReference type="InterPro" id="IPR000531">
    <property type="entry name" value="Beta-barrel_TonB"/>
</dbReference>
<dbReference type="Gene3D" id="2.170.130.10">
    <property type="entry name" value="TonB-dependent receptor, plug domain"/>
    <property type="match status" value="1"/>
</dbReference>
<dbReference type="InterPro" id="IPR036942">
    <property type="entry name" value="Beta-barrel_TonB_sf"/>
</dbReference>
<evidence type="ECO:0000313" key="9">
    <source>
        <dbReference type="Proteomes" id="UP001245285"/>
    </source>
</evidence>
<dbReference type="Pfam" id="PF00593">
    <property type="entry name" value="TonB_dep_Rec_b-barrel"/>
    <property type="match status" value="1"/>
</dbReference>
<keyword evidence="8" id="KW-0675">Receptor</keyword>
<evidence type="ECO:0000256" key="4">
    <source>
        <dbReference type="RuleBase" id="RU003357"/>
    </source>
</evidence>
<evidence type="ECO:0000256" key="2">
    <source>
        <dbReference type="ARBA" id="ARBA00023136"/>
    </source>
</evidence>
<dbReference type="Gene3D" id="2.40.170.20">
    <property type="entry name" value="TonB-dependent receptor, beta-barrel domain"/>
    <property type="match status" value="1"/>
</dbReference>
<reference evidence="8 9" key="1">
    <citation type="submission" date="2023-09" db="EMBL/GenBank/DDBJ databases">
        <authorList>
            <person name="Rey-Velasco X."/>
        </authorList>
    </citation>
    <scope>NUCLEOTIDE SEQUENCE [LARGE SCALE GENOMIC DNA]</scope>
    <source>
        <strain evidence="8 9">F260</strain>
    </source>
</reference>
<dbReference type="Pfam" id="PF13715">
    <property type="entry name" value="CarbopepD_reg_2"/>
    <property type="match status" value="1"/>
</dbReference>
<comment type="subcellular location">
    <subcellularLocation>
        <location evidence="1 4">Cell outer membrane</location>
    </subcellularLocation>
</comment>
<dbReference type="EMBL" id="JAVRHO010000012">
    <property type="protein sequence ID" value="MDT0647004.1"/>
    <property type="molecule type" value="Genomic_DNA"/>
</dbReference>
<dbReference type="RefSeq" id="WP_311495164.1">
    <property type="nucleotide sequence ID" value="NZ_JAVRHO010000012.1"/>
</dbReference>
<keyword evidence="5" id="KW-0732">Signal</keyword>